<name>A0ABR1F1U4_9ASCO</name>
<dbReference type="EMBL" id="JBBJBU010000010">
    <property type="protein sequence ID" value="KAK7203787.1"/>
    <property type="molecule type" value="Genomic_DNA"/>
</dbReference>
<keyword evidence="6" id="KW-1185">Reference proteome</keyword>
<dbReference type="RefSeq" id="XP_064766820.1">
    <property type="nucleotide sequence ID" value="XM_064915250.1"/>
</dbReference>
<evidence type="ECO:0000313" key="5">
    <source>
        <dbReference type="EMBL" id="KAK7203787.1"/>
    </source>
</evidence>
<dbReference type="GeneID" id="90040762"/>
<feature type="compositionally biased region" description="Acidic residues" evidence="3">
    <location>
        <begin position="279"/>
        <end position="293"/>
    </location>
</feature>
<dbReference type="Proteomes" id="UP001498771">
    <property type="component" value="Unassembled WGS sequence"/>
</dbReference>
<evidence type="ECO:0000256" key="1">
    <source>
        <dbReference type="ARBA" id="ARBA00023125"/>
    </source>
</evidence>
<gene>
    <name evidence="5" type="ORF">BZA70DRAFT_60251</name>
</gene>
<feature type="DNA-binding region" description="NDT80" evidence="2">
    <location>
        <begin position="23"/>
        <end position="388"/>
    </location>
</feature>
<reference evidence="5 6" key="1">
    <citation type="submission" date="2024-03" db="EMBL/GenBank/DDBJ databases">
        <title>Genome-scale model development and genomic sequencing of the oleaginous clade Lipomyces.</title>
        <authorList>
            <consortium name="Lawrence Berkeley National Laboratory"/>
            <person name="Czajka J.J."/>
            <person name="Han Y."/>
            <person name="Kim J."/>
            <person name="Mondo S.J."/>
            <person name="Hofstad B.A."/>
            <person name="Robles A."/>
            <person name="Haridas S."/>
            <person name="Riley R."/>
            <person name="LaButti K."/>
            <person name="Pangilinan J."/>
            <person name="Andreopoulos W."/>
            <person name="Lipzen A."/>
            <person name="Yan J."/>
            <person name="Wang M."/>
            <person name="Ng V."/>
            <person name="Grigoriev I.V."/>
            <person name="Spatafora J.W."/>
            <person name="Magnuson J.K."/>
            <person name="Baker S.E."/>
            <person name="Pomraning K.R."/>
        </authorList>
    </citation>
    <scope>NUCLEOTIDE SEQUENCE [LARGE SCALE GENOMIC DNA]</scope>
    <source>
        <strain evidence="5 6">Phaff 52-87</strain>
    </source>
</reference>
<dbReference type="GO" id="GO:0003677">
    <property type="term" value="F:DNA binding"/>
    <property type="evidence" value="ECO:0007669"/>
    <property type="project" value="UniProtKB-KW"/>
</dbReference>
<dbReference type="Pfam" id="PF05224">
    <property type="entry name" value="NDT80_PhoG"/>
    <property type="match status" value="1"/>
</dbReference>
<accession>A0ABR1F1U4</accession>
<evidence type="ECO:0000259" key="4">
    <source>
        <dbReference type="PROSITE" id="PS51517"/>
    </source>
</evidence>
<evidence type="ECO:0000256" key="3">
    <source>
        <dbReference type="SAM" id="MobiDB-lite"/>
    </source>
</evidence>
<feature type="domain" description="NDT80" evidence="4">
    <location>
        <begin position="23"/>
        <end position="388"/>
    </location>
</feature>
<dbReference type="Gene3D" id="2.60.40.1390">
    <property type="entry name" value="NDT80 DNA-binding domain"/>
    <property type="match status" value="1"/>
</dbReference>
<evidence type="ECO:0000313" key="6">
    <source>
        <dbReference type="Proteomes" id="UP001498771"/>
    </source>
</evidence>
<proteinExistence type="predicted"/>
<comment type="caution">
    <text evidence="5">The sequence shown here is derived from an EMBL/GenBank/DDBJ whole genome shotgun (WGS) entry which is preliminary data.</text>
</comment>
<dbReference type="SUPFAM" id="SSF49417">
    <property type="entry name" value="p53-like transcription factors"/>
    <property type="match status" value="2"/>
</dbReference>
<dbReference type="InterPro" id="IPR052605">
    <property type="entry name" value="Fungal_trans_regulator"/>
</dbReference>
<protein>
    <submittedName>
        <fullName evidence="5">PhoG like DNA-binding family-domain-containing protein</fullName>
    </submittedName>
</protein>
<feature type="region of interest" description="Disordered" evidence="3">
    <location>
        <begin position="262"/>
        <end position="293"/>
    </location>
</feature>
<evidence type="ECO:0000256" key="2">
    <source>
        <dbReference type="PROSITE-ProRule" id="PRU00850"/>
    </source>
</evidence>
<feature type="region of interest" description="Disordered" evidence="3">
    <location>
        <begin position="224"/>
        <end position="244"/>
    </location>
</feature>
<sequence length="392" mass="42242">MQSPSFYRPLPLPLDHAPDACLPPIRPSAALPLPPLMALRSSIPPLSDLSFAALPPRDSNLSQFVITRVIRPLYCSPSFESTVRQPIPAPANLHPVHASIHAYVPRGLRHEGGRWLAYRRNYLVVMASASFDLPVSALPNPRPQPSSLASSLIGGGHAFYTQLNFRNQPPRTVRVTRFAISIQAEDEASGKSVALIQHTSKRDAGPQRKPVLEPITPIIAAEAASSGNGNAQTPRAQAGYPSSSSSSASEAIFRNLQSKSTSATSYGFSSSAADFSGADTDDNEDDPYYDDDDHLADGRLADTAVFERIQFKKATANNGRKNTAQQMFRLVTVLYAGISYEDCAGGANVVGPVVLDDRNQIVYVELQRIATSGIIVRGRSPGHYAERGAGRI</sequence>
<dbReference type="PROSITE" id="PS51517">
    <property type="entry name" value="NDT80"/>
    <property type="match status" value="1"/>
</dbReference>
<keyword evidence="1 2" id="KW-0238">DNA-binding</keyword>
<dbReference type="InterPro" id="IPR008967">
    <property type="entry name" value="p53-like_TF_DNA-bd_sf"/>
</dbReference>
<organism evidence="5 6">
    <name type="scientific">Myxozyma melibiosi</name>
    <dbReference type="NCBI Taxonomy" id="54550"/>
    <lineage>
        <taxon>Eukaryota</taxon>
        <taxon>Fungi</taxon>
        <taxon>Dikarya</taxon>
        <taxon>Ascomycota</taxon>
        <taxon>Saccharomycotina</taxon>
        <taxon>Lipomycetes</taxon>
        <taxon>Lipomycetales</taxon>
        <taxon>Lipomycetaceae</taxon>
        <taxon>Myxozyma</taxon>
    </lineage>
</organism>
<dbReference type="InterPro" id="IPR024061">
    <property type="entry name" value="NDT80_DNA-bd_dom"/>
</dbReference>
<feature type="compositionally biased region" description="Low complexity" evidence="3">
    <location>
        <begin position="262"/>
        <end position="278"/>
    </location>
</feature>
<dbReference type="PANTHER" id="PTHR35144">
    <property type="entry name" value="MEIOSIS-SPECIFIC TRANSCRIPTION FACTOR NDT80"/>
    <property type="match status" value="1"/>
</dbReference>
<dbReference type="PANTHER" id="PTHR35144:SF2">
    <property type="entry name" value="MEIOSIS-SPECIFIC TRANSCRIPTION FACTOR NDT80"/>
    <property type="match status" value="1"/>
</dbReference>
<dbReference type="InterPro" id="IPR037141">
    <property type="entry name" value="NDT80_DNA-bd_dom_sf"/>
</dbReference>